<dbReference type="PANTHER" id="PTHR23356">
    <property type="entry name" value="DPY30-RELATED"/>
    <property type="match status" value="1"/>
</dbReference>
<comment type="similarity">
    <text evidence="1">Belongs to the dpy-30 family.</text>
</comment>
<dbReference type="Gene3D" id="1.20.890.10">
    <property type="entry name" value="cAMP-dependent protein kinase regulatory subunit, dimerization-anchoring domain"/>
    <property type="match status" value="1"/>
</dbReference>
<reference evidence="2" key="1">
    <citation type="submission" date="2022-08" db="UniProtKB">
        <authorList>
            <consortium name="EnsemblMetazoa"/>
        </authorList>
    </citation>
    <scope>IDENTIFICATION</scope>
    <source>
        <strain evidence="2">Dongola</strain>
    </source>
</reference>
<evidence type="ECO:0000313" key="2">
    <source>
        <dbReference type="EnsemblMetazoa" id="AARA011059-PA"/>
    </source>
</evidence>
<dbReference type="EnsemblMetazoa" id="AARA011059-RA">
    <property type="protein sequence ID" value="AARA011059-PA"/>
    <property type="gene ID" value="AARA011059"/>
</dbReference>
<dbReference type="RefSeq" id="XP_040162424.1">
    <property type="nucleotide sequence ID" value="XM_040306490.1"/>
</dbReference>
<dbReference type="InterPro" id="IPR007858">
    <property type="entry name" value="Dpy-30_motif"/>
</dbReference>
<sequence>MSEESSYPPAADEVDSVLRDIALQNLQLRRLATVLLVDVEFLRLCEIFDEIERALQRAYCSNAAVGRHSSGSETEDIISLLELKVRLLRRSSRGCLQRIANYNETRKGDASERQQSGFTERLETALAQLTRRHKNFRASIIDVIWSLGDIYLLREVESLLKGTDFLHTIVCNNHQNGIHSLSTTNIDHTIELSCVRLRFAVSSLLIIALVHFRELLETMESEDSVRALHAKLQQEIRRSLDEAQVNEEELASLRQKLFTSADSLTVQRNIAIEKRETRGLELQEQLRTIDLLELDRQEIEGRVTQLIEQREAIQKQLDERRALLQDGLHEIVRLEHLIEQIEREISERKVRFQQEAQQLEQRRLDILNDPSLSPEERQRLLAECDAQQLLLRQSHTSNINLLEARCDELKRQSKSLANDVEAFRGEVTQKQNDKLAELERQKLLATTPSQIALIEAQIQQQRAEFSENFTMLDRAKDRTEYFTDEHGRYYVNEAGVRIYKRDSTASEYQLGPDGEWVKVASAIALQSDERGTFYVDKFGQKIYQRQQFTDAKGTYYLDENGTRVYQTPIGSPSSDASDSEFMSLFHRTLPPSASSQSSLVQCEEYPPASQSMQELRERVAIDVAYIQQTVGVVLRKGLAALTRTKPDDPVGYLADYLKLFQRNALETKRQQELLERLRLEAADVGMENITP</sequence>
<name>A0A182IBU4_ANOAR</name>
<dbReference type="Gene3D" id="2.10.270.10">
    <property type="entry name" value="Cholin Binding"/>
    <property type="match status" value="1"/>
</dbReference>
<proteinExistence type="inferred from homology"/>
<evidence type="ECO:0000313" key="3">
    <source>
        <dbReference type="Proteomes" id="UP000075840"/>
    </source>
</evidence>
<dbReference type="InterPro" id="IPR037856">
    <property type="entry name" value="Sdc1/DPY30"/>
</dbReference>
<dbReference type="PANTHER" id="PTHR23356:SF16">
    <property type="entry name" value="DPY30 DOMAIN CONTAINING 2"/>
    <property type="match status" value="1"/>
</dbReference>
<dbReference type="VEuPathDB" id="VectorBase:AARA21_003898"/>
<dbReference type="GO" id="GO:0048188">
    <property type="term" value="C:Set1C/COMPASS complex"/>
    <property type="evidence" value="ECO:0007669"/>
    <property type="project" value="InterPro"/>
</dbReference>
<dbReference type="InterPro" id="IPR049630">
    <property type="entry name" value="DYDC-like_DD"/>
</dbReference>
<dbReference type="KEGG" id="aara:120900017"/>
<dbReference type="GeneID" id="120900017"/>
<protein>
    <submittedName>
        <fullName evidence="2">Uncharacterized protein</fullName>
    </submittedName>
</protein>
<dbReference type="VEuPathDB" id="VectorBase:AARA011059"/>
<dbReference type="Proteomes" id="UP000075840">
    <property type="component" value="Unassembled WGS sequence"/>
</dbReference>
<keyword evidence="3" id="KW-1185">Reference proteome</keyword>
<dbReference type="Pfam" id="PF05186">
    <property type="entry name" value="Dpy-30"/>
    <property type="match status" value="1"/>
</dbReference>
<dbReference type="EMBL" id="APCN01000740">
    <property type="status" value="NOT_ANNOTATED_CDS"/>
    <property type="molecule type" value="Genomic_DNA"/>
</dbReference>
<evidence type="ECO:0000256" key="1">
    <source>
        <dbReference type="ARBA" id="ARBA00010849"/>
    </source>
</evidence>
<accession>A0A182IBU4</accession>
<dbReference type="CDD" id="cd22966">
    <property type="entry name" value="DD_DYDC-like"/>
    <property type="match status" value="1"/>
</dbReference>
<organism evidence="2 3">
    <name type="scientific">Anopheles arabiensis</name>
    <name type="common">Mosquito</name>
    <dbReference type="NCBI Taxonomy" id="7173"/>
    <lineage>
        <taxon>Eukaryota</taxon>
        <taxon>Metazoa</taxon>
        <taxon>Ecdysozoa</taxon>
        <taxon>Arthropoda</taxon>
        <taxon>Hexapoda</taxon>
        <taxon>Insecta</taxon>
        <taxon>Pterygota</taxon>
        <taxon>Neoptera</taxon>
        <taxon>Endopterygota</taxon>
        <taxon>Diptera</taxon>
        <taxon>Nematocera</taxon>
        <taxon>Culicoidea</taxon>
        <taxon>Culicidae</taxon>
        <taxon>Anophelinae</taxon>
        <taxon>Anopheles</taxon>
    </lineage>
</organism>
<dbReference type="AlphaFoldDB" id="A0A182IBU4"/>